<dbReference type="EMBL" id="LAOD01000016">
    <property type="protein sequence ID" value="KJV86044.1"/>
    <property type="molecule type" value="Genomic_DNA"/>
</dbReference>
<evidence type="ECO:0000313" key="2">
    <source>
        <dbReference type="Proteomes" id="UP000033722"/>
    </source>
</evidence>
<dbReference type="PATRIC" id="fig|1359157.3.peg.231"/>
<name>A0A0F3Q3L4_ANAPH</name>
<reference evidence="1 2" key="1">
    <citation type="submission" date="2015-01" db="EMBL/GenBank/DDBJ databases">
        <title>Genome Sequencing of Rickettsiales.</title>
        <authorList>
            <person name="Daugherty S.C."/>
            <person name="Su Q."/>
            <person name="Abolude K."/>
            <person name="Beier-Sexton M."/>
            <person name="Carlyon J.A."/>
            <person name="Carter R."/>
            <person name="Day N.P."/>
            <person name="Dumler S.J."/>
            <person name="Dyachenko V."/>
            <person name="Godinez A."/>
            <person name="Kurtti T.J."/>
            <person name="Lichay M."/>
            <person name="Mullins K.E."/>
            <person name="Ott S."/>
            <person name="Pappas-Brown V."/>
            <person name="Paris D.H."/>
            <person name="Patel P."/>
            <person name="Richards A.L."/>
            <person name="Sadzewicz L."/>
            <person name="Sears K."/>
            <person name="Seidman D."/>
            <person name="Sengamalay N."/>
            <person name="Stenos J."/>
            <person name="Tallon L.J."/>
            <person name="Vincent G."/>
            <person name="Fraser C.M."/>
            <person name="Munderloh U."/>
            <person name="Dunning-Hotopp J.C."/>
        </authorList>
    </citation>
    <scope>NUCLEOTIDE SEQUENCE [LARGE SCALE GENOMIC DNA]</scope>
    <source>
        <strain evidence="1 2">CRT53-1</strain>
    </source>
</reference>
<accession>A0A0F3Q3L4</accession>
<comment type="caution">
    <text evidence="1">The sequence shown here is derived from an EMBL/GenBank/DDBJ whole genome shotgun (WGS) entry which is preliminary data.</text>
</comment>
<dbReference type="RefSeq" id="WP_021799490.1">
    <property type="nucleotide sequence ID" value="NZ_LAOD01000016.1"/>
</dbReference>
<dbReference type="AlphaFoldDB" id="A0A0F3Q3L4"/>
<sequence length="62" mass="6933">MAFLIRSFSAASYFALRWFKARSIASIYSKGECVVFASDLGRGTTGENIHVDLCTRHVMELT</sequence>
<protein>
    <submittedName>
        <fullName evidence="1">Uncharacterized protein</fullName>
    </submittedName>
</protein>
<gene>
    <name evidence="1" type="ORF">APHCRT_0569</name>
</gene>
<evidence type="ECO:0000313" key="1">
    <source>
        <dbReference type="EMBL" id="KJV86044.1"/>
    </source>
</evidence>
<proteinExistence type="predicted"/>
<organism evidence="1 2">
    <name type="scientific">Anaplasma phagocytophilum str. CRT53-1</name>
    <dbReference type="NCBI Taxonomy" id="1359157"/>
    <lineage>
        <taxon>Bacteria</taxon>
        <taxon>Pseudomonadati</taxon>
        <taxon>Pseudomonadota</taxon>
        <taxon>Alphaproteobacteria</taxon>
        <taxon>Rickettsiales</taxon>
        <taxon>Anaplasmataceae</taxon>
        <taxon>Anaplasma</taxon>
        <taxon>phagocytophilum group</taxon>
    </lineage>
</organism>
<dbReference type="Proteomes" id="UP000033722">
    <property type="component" value="Unassembled WGS sequence"/>
</dbReference>